<evidence type="ECO:0000256" key="6">
    <source>
        <dbReference type="ARBA" id="ARBA00023136"/>
    </source>
</evidence>
<keyword evidence="10" id="KW-0961">Cell wall biogenesis/degradation</keyword>
<feature type="transmembrane region" description="Helical" evidence="15">
    <location>
        <begin position="193"/>
        <end position="213"/>
    </location>
</feature>
<evidence type="ECO:0000256" key="8">
    <source>
        <dbReference type="ARBA" id="ARBA00023285"/>
    </source>
</evidence>
<keyword evidence="15" id="KW-0812">Transmembrane</keyword>
<keyword evidence="9" id="KW-0449">Lipoprotein</keyword>
<evidence type="ECO:0000256" key="7">
    <source>
        <dbReference type="ARBA" id="ARBA00023277"/>
    </source>
</evidence>
<feature type="domain" description="NodB homology" evidence="16">
    <location>
        <begin position="1"/>
        <end position="122"/>
    </location>
</feature>
<evidence type="ECO:0000256" key="13">
    <source>
        <dbReference type="ARBA" id="ARBA00048494"/>
    </source>
</evidence>
<keyword evidence="5" id="KW-0146">Chitin degradation</keyword>
<dbReference type="InterPro" id="IPR002509">
    <property type="entry name" value="NODB_dom"/>
</dbReference>
<accession>A0ABR2ZTF6</accession>
<protein>
    <recommendedName>
        <fullName evidence="12">chitin deacetylase</fullName>
        <ecNumber evidence="12">3.5.1.41</ecNumber>
    </recommendedName>
</protein>
<comment type="catalytic activity">
    <reaction evidence="13">
        <text>[(1-&gt;4)-N-acetyl-beta-D-glucosaminyl](n) + n H2O = chitosan + n acetate</text>
        <dbReference type="Rhea" id="RHEA:10464"/>
        <dbReference type="Rhea" id="RHEA-COMP:9593"/>
        <dbReference type="Rhea" id="RHEA-COMP:9597"/>
        <dbReference type="ChEBI" id="CHEBI:15377"/>
        <dbReference type="ChEBI" id="CHEBI:17029"/>
        <dbReference type="ChEBI" id="CHEBI:30089"/>
        <dbReference type="ChEBI" id="CHEBI:57704"/>
        <dbReference type="EC" id="3.5.1.41"/>
    </reaction>
    <physiologicalReaction direction="left-to-right" evidence="13">
        <dbReference type="Rhea" id="RHEA:10465"/>
    </physiologicalReaction>
</comment>
<evidence type="ECO:0000256" key="14">
    <source>
        <dbReference type="SAM" id="MobiDB-lite"/>
    </source>
</evidence>
<keyword evidence="4" id="KW-0325">Glycoprotein</keyword>
<evidence type="ECO:0000313" key="17">
    <source>
        <dbReference type="EMBL" id="KAL0064053.1"/>
    </source>
</evidence>
<keyword evidence="18" id="KW-1185">Reference proteome</keyword>
<keyword evidence="11" id="KW-0624">Polysaccharide degradation</keyword>
<keyword evidence="8" id="KW-0170">Cobalt</keyword>
<evidence type="ECO:0000256" key="10">
    <source>
        <dbReference type="ARBA" id="ARBA00023316"/>
    </source>
</evidence>
<dbReference type="EMBL" id="JBBXMP010000068">
    <property type="protein sequence ID" value="KAL0064053.1"/>
    <property type="molecule type" value="Genomic_DNA"/>
</dbReference>
<dbReference type="SUPFAM" id="SSF88713">
    <property type="entry name" value="Glycoside hydrolase/deacetylase"/>
    <property type="match status" value="1"/>
</dbReference>
<gene>
    <name evidence="17" type="ORF">AAF712_009019</name>
</gene>
<evidence type="ECO:0000256" key="3">
    <source>
        <dbReference type="ARBA" id="ARBA00022475"/>
    </source>
</evidence>
<dbReference type="InterPro" id="IPR050248">
    <property type="entry name" value="Polysacc_deacetylase_ArnD"/>
</dbReference>
<evidence type="ECO:0000256" key="12">
    <source>
        <dbReference type="ARBA" id="ARBA00024056"/>
    </source>
</evidence>
<keyword evidence="15" id="KW-1133">Transmembrane helix</keyword>
<keyword evidence="7" id="KW-0119">Carbohydrate metabolism</keyword>
<proteinExistence type="predicted"/>
<evidence type="ECO:0000256" key="9">
    <source>
        <dbReference type="ARBA" id="ARBA00023288"/>
    </source>
</evidence>
<evidence type="ECO:0000259" key="16">
    <source>
        <dbReference type="PROSITE" id="PS51677"/>
    </source>
</evidence>
<evidence type="ECO:0000256" key="11">
    <source>
        <dbReference type="ARBA" id="ARBA00023326"/>
    </source>
</evidence>
<reference evidence="17 18" key="1">
    <citation type="submission" date="2024-05" db="EMBL/GenBank/DDBJ databases">
        <title>A draft genome resource for the thread blight pathogen Marasmius tenuissimus strain MS-2.</title>
        <authorList>
            <person name="Yulfo-Soto G.E."/>
            <person name="Baruah I.K."/>
            <person name="Amoako-Attah I."/>
            <person name="Bukari Y."/>
            <person name="Meinhardt L.W."/>
            <person name="Bailey B.A."/>
            <person name="Cohen S.P."/>
        </authorList>
    </citation>
    <scope>NUCLEOTIDE SEQUENCE [LARGE SCALE GENOMIC DNA]</scope>
    <source>
        <strain evidence="17 18">MS-2</strain>
    </source>
</reference>
<feature type="compositionally biased region" description="Low complexity" evidence="14">
    <location>
        <begin position="139"/>
        <end position="156"/>
    </location>
</feature>
<sequence>MDMNYAFMKAIELVTGVKTDCWRPPEGDVDDRIRAIAKGLGLKTILWKYDSQDWQVKAGTATPEQVDSNYQHFVDAAKNGTFDKEGAILLQHENNNYTMSEAMKWYPAMKEAFKNVVPVRVALASDYVPPPNSGNETTSAGSSASSPVQPPASAASGFTSLPATQTTTGGPNTPTGNTTSSGNTSTGSNGASAFTIAPSALLGLVVISLSALIL</sequence>
<feature type="compositionally biased region" description="Low complexity" evidence="14">
    <location>
        <begin position="166"/>
        <end position="188"/>
    </location>
</feature>
<evidence type="ECO:0000256" key="15">
    <source>
        <dbReference type="SAM" id="Phobius"/>
    </source>
</evidence>
<keyword evidence="4" id="KW-0336">GPI-anchor</keyword>
<dbReference type="PANTHER" id="PTHR10587">
    <property type="entry name" value="GLYCOSYL TRANSFERASE-RELATED"/>
    <property type="match status" value="1"/>
</dbReference>
<keyword evidence="6 15" id="KW-0472">Membrane</keyword>
<evidence type="ECO:0000256" key="1">
    <source>
        <dbReference type="ARBA" id="ARBA00001941"/>
    </source>
</evidence>
<dbReference type="PROSITE" id="PS51677">
    <property type="entry name" value="NODB"/>
    <property type="match status" value="1"/>
</dbReference>
<comment type="subcellular location">
    <subcellularLocation>
        <location evidence="2">Cell membrane</location>
        <topology evidence="2">Lipid-anchor</topology>
        <topology evidence="2">GPI-anchor</topology>
    </subcellularLocation>
</comment>
<evidence type="ECO:0000256" key="5">
    <source>
        <dbReference type="ARBA" id="ARBA00023024"/>
    </source>
</evidence>
<dbReference type="InterPro" id="IPR011330">
    <property type="entry name" value="Glyco_hydro/deAcase_b/a-brl"/>
</dbReference>
<dbReference type="PANTHER" id="PTHR10587:SF98">
    <property type="entry name" value="CHITIN DEACETYLASE"/>
    <property type="match status" value="1"/>
</dbReference>
<evidence type="ECO:0000256" key="2">
    <source>
        <dbReference type="ARBA" id="ARBA00004609"/>
    </source>
</evidence>
<evidence type="ECO:0000256" key="4">
    <source>
        <dbReference type="ARBA" id="ARBA00022622"/>
    </source>
</evidence>
<keyword evidence="3" id="KW-1003">Cell membrane</keyword>
<dbReference type="Gene3D" id="3.20.20.370">
    <property type="entry name" value="Glycoside hydrolase/deacetylase"/>
    <property type="match status" value="1"/>
</dbReference>
<comment type="caution">
    <text evidence="17">The sequence shown here is derived from an EMBL/GenBank/DDBJ whole genome shotgun (WGS) entry which is preliminary data.</text>
</comment>
<comment type="cofactor">
    <cofactor evidence="1">
        <name>Co(2+)</name>
        <dbReference type="ChEBI" id="CHEBI:48828"/>
    </cofactor>
</comment>
<feature type="region of interest" description="Disordered" evidence="14">
    <location>
        <begin position="128"/>
        <end position="188"/>
    </location>
</feature>
<dbReference type="EC" id="3.5.1.41" evidence="12"/>
<organism evidence="17 18">
    <name type="scientific">Marasmius tenuissimus</name>
    <dbReference type="NCBI Taxonomy" id="585030"/>
    <lineage>
        <taxon>Eukaryota</taxon>
        <taxon>Fungi</taxon>
        <taxon>Dikarya</taxon>
        <taxon>Basidiomycota</taxon>
        <taxon>Agaricomycotina</taxon>
        <taxon>Agaricomycetes</taxon>
        <taxon>Agaricomycetidae</taxon>
        <taxon>Agaricales</taxon>
        <taxon>Marasmiineae</taxon>
        <taxon>Marasmiaceae</taxon>
        <taxon>Marasmius</taxon>
    </lineage>
</organism>
<dbReference type="Proteomes" id="UP001437256">
    <property type="component" value="Unassembled WGS sequence"/>
</dbReference>
<name>A0ABR2ZTF6_9AGAR</name>
<evidence type="ECO:0000313" key="18">
    <source>
        <dbReference type="Proteomes" id="UP001437256"/>
    </source>
</evidence>